<keyword evidence="2" id="KW-1185">Reference proteome</keyword>
<dbReference type="Proteomes" id="UP001295444">
    <property type="component" value="Chromosome 08"/>
</dbReference>
<feature type="non-terminal residue" evidence="1">
    <location>
        <position position="1"/>
    </location>
</feature>
<sequence length="381" mass="42267">VVNFSPRGMLAVGDTRDEGCWQRPEFQQEQPEIPGIPGGGEKKIRIGQDLNSGCPRTTVFLKPKRGTHPCLNCIHCNSIIKGECFVHPRSGKSYKIPDYYTCNSDYVVYILKCPCGFLYVGETIRPVKERIGEHKRDIRAAIQKGTTKHIAFPGTSDIQLNRGKKKEWDRYFVMRRSSGTVPLSGFFSVSCYVMLCDTDRSPAFAPASTELYSGIFTIPDHGEPGSEEIGSLGISTRGHKLIPRLLQMMLLAQGHFGHSSAGGFPQFYPTLPMDTLAVQCKVKIAKEVSLGRIEGPYSDPPITDFMIFPEEGVHEIHLIQHLSYTKEASISDSVSPAICSIHYLPFDDAVELFRQTGQGALLAKLDIESAFCHLPLHPSSF</sequence>
<name>A0AAD1WI37_PELCU</name>
<accession>A0AAD1WI37</accession>
<protein>
    <recommendedName>
        <fullName evidence="3">GIY-YIG domain-containing protein</fullName>
    </recommendedName>
</protein>
<gene>
    <name evidence="1" type="ORF">PECUL_23A039784</name>
</gene>
<dbReference type="EMBL" id="OW240919">
    <property type="protein sequence ID" value="CAH2312037.1"/>
    <property type="molecule type" value="Genomic_DNA"/>
</dbReference>
<organism evidence="1 2">
    <name type="scientific">Pelobates cultripes</name>
    <name type="common">Western spadefoot toad</name>
    <dbReference type="NCBI Taxonomy" id="61616"/>
    <lineage>
        <taxon>Eukaryota</taxon>
        <taxon>Metazoa</taxon>
        <taxon>Chordata</taxon>
        <taxon>Craniata</taxon>
        <taxon>Vertebrata</taxon>
        <taxon>Euteleostomi</taxon>
        <taxon>Amphibia</taxon>
        <taxon>Batrachia</taxon>
        <taxon>Anura</taxon>
        <taxon>Pelobatoidea</taxon>
        <taxon>Pelobatidae</taxon>
        <taxon>Pelobates</taxon>
    </lineage>
</organism>
<reference evidence="1" key="1">
    <citation type="submission" date="2022-03" db="EMBL/GenBank/DDBJ databases">
        <authorList>
            <person name="Alioto T."/>
            <person name="Alioto T."/>
            <person name="Gomez Garrido J."/>
        </authorList>
    </citation>
    <scope>NUCLEOTIDE SEQUENCE</scope>
</reference>
<evidence type="ECO:0000313" key="2">
    <source>
        <dbReference type="Proteomes" id="UP001295444"/>
    </source>
</evidence>
<proteinExistence type="predicted"/>
<evidence type="ECO:0000313" key="1">
    <source>
        <dbReference type="EMBL" id="CAH2312037.1"/>
    </source>
</evidence>
<evidence type="ECO:0008006" key="3">
    <source>
        <dbReference type="Google" id="ProtNLM"/>
    </source>
</evidence>
<dbReference type="AlphaFoldDB" id="A0AAD1WI37"/>